<keyword evidence="2" id="KW-1185">Reference proteome</keyword>
<accession>A0A6P8B784</accession>
<dbReference type="InterPro" id="IPR032710">
    <property type="entry name" value="NTF2-like_dom_sf"/>
</dbReference>
<dbReference type="Proteomes" id="UP000515153">
    <property type="component" value="Chromosome I"/>
</dbReference>
<evidence type="ECO:0000313" key="2">
    <source>
        <dbReference type="Proteomes" id="UP000515153"/>
    </source>
</evidence>
<evidence type="ECO:0000313" key="3">
    <source>
        <dbReference type="RefSeq" id="XP_030983081.1"/>
    </source>
</evidence>
<dbReference type="GeneID" id="41960148"/>
<dbReference type="KEGG" id="pgri:PgNI_05205"/>
<proteinExistence type="predicted"/>
<protein>
    <recommendedName>
        <fullName evidence="1">SnoaL-like domain-containing protein</fullName>
    </recommendedName>
</protein>
<dbReference type="Gene3D" id="3.10.450.50">
    <property type="match status" value="1"/>
</dbReference>
<dbReference type="RefSeq" id="XP_030983081.1">
    <property type="nucleotide sequence ID" value="XM_031125239.1"/>
</dbReference>
<dbReference type="SUPFAM" id="SSF54427">
    <property type="entry name" value="NTF2-like"/>
    <property type="match status" value="1"/>
</dbReference>
<name>A0A6P8B784_PYRGI</name>
<reference evidence="3" key="2">
    <citation type="submission" date="2019-10" db="EMBL/GenBank/DDBJ databases">
        <authorList>
            <consortium name="NCBI Genome Project"/>
        </authorList>
    </citation>
    <scope>NUCLEOTIDE SEQUENCE</scope>
    <source>
        <strain evidence="3">NI907</strain>
    </source>
</reference>
<sequence length="156" mass="17407">MTSAKTTTVSPEIIEAIRSKKTLYCRAVDTKSWAEFERIALPNATLVYKNSVNGLTTDASDGTNLPSFNSRDDFVAFFKKAFEPLQTIHMVNSGSFERISDDEVKAVFALVTHGGPTCDSKNGHVTAGGYYNEVYKNVDGEWFLKSIEFEKVYNRV</sequence>
<feature type="domain" description="SnoaL-like" evidence="1">
    <location>
        <begin position="14"/>
        <end position="146"/>
    </location>
</feature>
<dbReference type="Pfam" id="PF13577">
    <property type="entry name" value="SnoaL_4"/>
    <property type="match status" value="1"/>
</dbReference>
<dbReference type="InterPro" id="IPR037401">
    <property type="entry name" value="SnoaL-like"/>
</dbReference>
<reference evidence="2 3" key="1">
    <citation type="journal article" date="2019" name="Mol. Biol. Evol.">
        <title>Blast fungal genomes show frequent chromosomal changes, gene gains and losses, and effector gene turnover.</title>
        <authorList>
            <person name="Gomez Luciano L.B."/>
            <person name="Jason Tsai I."/>
            <person name="Chuma I."/>
            <person name="Tosa Y."/>
            <person name="Chen Y.H."/>
            <person name="Li J.Y."/>
            <person name="Li M.Y."/>
            <person name="Jade Lu M.Y."/>
            <person name="Nakayashiki H."/>
            <person name="Li W.H."/>
        </authorList>
    </citation>
    <scope>NUCLEOTIDE SEQUENCE [LARGE SCALE GENOMIC DNA]</scope>
    <source>
        <strain evidence="2 3">NI907</strain>
    </source>
</reference>
<reference evidence="3" key="3">
    <citation type="submission" date="2025-08" db="UniProtKB">
        <authorList>
            <consortium name="RefSeq"/>
        </authorList>
    </citation>
    <scope>IDENTIFICATION</scope>
    <source>
        <strain evidence="3">NI907</strain>
    </source>
</reference>
<dbReference type="AlphaFoldDB" id="A0A6P8B784"/>
<evidence type="ECO:0000259" key="1">
    <source>
        <dbReference type="Pfam" id="PF13577"/>
    </source>
</evidence>
<gene>
    <name evidence="3" type="ORF">PgNI_05205</name>
</gene>
<organism evidence="2 3">
    <name type="scientific">Pyricularia grisea</name>
    <name type="common">Crabgrass-specific blast fungus</name>
    <name type="synonym">Magnaporthe grisea</name>
    <dbReference type="NCBI Taxonomy" id="148305"/>
    <lineage>
        <taxon>Eukaryota</taxon>
        <taxon>Fungi</taxon>
        <taxon>Dikarya</taxon>
        <taxon>Ascomycota</taxon>
        <taxon>Pezizomycotina</taxon>
        <taxon>Sordariomycetes</taxon>
        <taxon>Sordariomycetidae</taxon>
        <taxon>Magnaporthales</taxon>
        <taxon>Pyriculariaceae</taxon>
        <taxon>Pyricularia</taxon>
    </lineage>
</organism>